<evidence type="ECO:0000313" key="3">
    <source>
        <dbReference type="Proteomes" id="UP001500618"/>
    </source>
</evidence>
<reference evidence="2 3" key="1">
    <citation type="journal article" date="2019" name="Int. J. Syst. Evol. Microbiol.">
        <title>The Global Catalogue of Microorganisms (GCM) 10K type strain sequencing project: providing services to taxonomists for standard genome sequencing and annotation.</title>
        <authorList>
            <consortium name="The Broad Institute Genomics Platform"/>
            <consortium name="The Broad Institute Genome Sequencing Center for Infectious Disease"/>
            <person name="Wu L."/>
            <person name="Ma J."/>
        </authorList>
    </citation>
    <scope>NUCLEOTIDE SEQUENCE [LARGE SCALE GENOMIC DNA]</scope>
    <source>
        <strain evidence="2 3">JCM 14718</strain>
    </source>
</reference>
<protein>
    <submittedName>
        <fullName evidence="2">ROK family protein</fullName>
    </submittedName>
</protein>
<comment type="caution">
    <text evidence="2">The sequence shown here is derived from an EMBL/GenBank/DDBJ whole genome shotgun (WGS) entry which is preliminary data.</text>
</comment>
<comment type="similarity">
    <text evidence="1">Belongs to the ROK (NagC/XylR) family.</text>
</comment>
<evidence type="ECO:0000256" key="1">
    <source>
        <dbReference type="ARBA" id="ARBA00006479"/>
    </source>
</evidence>
<dbReference type="Gene3D" id="3.30.420.40">
    <property type="match status" value="2"/>
</dbReference>
<proteinExistence type="inferred from homology"/>
<dbReference type="InterPro" id="IPR000600">
    <property type="entry name" value="ROK"/>
</dbReference>
<name>A0ABN2GUP3_9ACTN</name>
<dbReference type="PROSITE" id="PS01125">
    <property type="entry name" value="ROK"/>
    <property type="match status" value="1"/>
</dbReference>
<dbReference type="EMBL" id="BAAANY010000009">
    <property type="protein sequence ID" value="GAA1677163.1"/>
    <property type="molecule type" value="Genomic_DNA"/>
</dbReference>
<dbReference type="SUPFAM" id="SSF53067">
    <property type="entry name" value="Actin-like ATPase domain"/>
    <property type="match status" value="1"/>
</dbReference>
<evidence type="ECO:0000313" key="2">
    <source>
        <dbReference type="EMBL" id="GAA1677163.1"/>
    </source>
</evidence>
<accession>A0ABN2GUP3</accession>
<organism evidence="2 3">
    <name type="scientific">Fodinicola feengrottensis</name>
    <dbReference type="NCBI Taxonomy" id="435914"/>
    <lineage>
        <taxon>Bacteria</taxon>
        <taxon>Bacillati</taxon>
        <taxon>Actinomycetota</taxon>
        <taxon>Actinomycetes</taxon>
        <taxon>Mycobacteriales</taxon>
        <taxon>Fodinicola</taxon>
    </lineage>
</organism>
<keyword evidence="3" id="KW-1185">Reference proteome</keyword>
<dbReference type="PANTHER" id="PTHR18964">
    <property type="entry name" value="ROK (REPRESSOR, ORF, KINASE) FAMILY"/>
    <property type="match status" value="1"/>
</dbReference>
<dbReference type="InterPro" id="IPR043129">
    <property type="entry name" value="ATPase_NBD"/>
</dbReference>
<dbReference type="InterPro" id="IPR049874">
    <property type="entry name" value="ROK_cs"/>
</dbReference>
<gene>
    <name evidence="2" type="ORF">GCM10009765_28100</name>
</gene>
<dbReference type="PANTHER" id="PTHR18964:SF169">
    <property type="entry name" value="N-ACETYLMANNOSAMINE KINASE"/>
    <property type="match status" value="1"/>
</dbReference>
<dbReference type="Proteomes" id="UP001500618">
    <property type="component" value="Unassembled WGS sequence"/>
</dbReference>
<dbReference type="Pfam" id="PF00480">
    <property type="entry name" value="ROK"/>
    <property type="match status" value="1"/>
</dbReference>
<dbReference type="RefSeq" id="WP_344310495.1">
    <property type="nucleotide sequence ID" value="NZ_BAAANY010000009.1"/>
</dbReference>
<sequence length="312" mass="31023">MTTGNPVALSIDVGGTKIAVALVHADGTLLSKRQVPTPRTTDGEEIFASLAAAVASLHESAVGVDVVGVGLGCAGPVELRSGTVRPVNIAGWRDFPLRDRVAEILPRLPVWLLGDGLAIALGEHRYGAARGTASSMSMVVSTGVGGGLVLDGQPYPGPSGNAGHIGHIIVQVGGDPCPCGSHGCLETIASGTNIARWALAQGWQPSSDSTARGVFADAAAGDAVATASIDRAGDALGAAIVSAGAMVDLDRVVIGGGVAQAGAPFFDAVRAGLHSYAGMPFVQRIEIVPAELGTTAGLAGAAALAFDRAATG</sequence>